<comment type="caution">
    <text evidence="2">The sequence shown here is derived from an EMBL/GenBank/DDBJ whole genome shotgun (WGS) entry which is preliminary data.</text>
</comment>
<protein>
    <submittedName>
        <fullName evidence="2">Uncharacterized protein</fullName>
    </submittedName>
</protein>
<dbReference type="Gene3D" id="3.30.559.10">
    <property type="entry name" value="Chloramphenicol acetyltransferase-like domain"/>
    <property type="match status" value="2"/>
</dbReference>
<name>A0ABR1UPP8_9PEZI</name>
<evidence type="ECO:0000313" key="3">
    <source>
        <dbReference type="Proteomes" id="UP001446871"/>
    </source>
</evidence>
<dbReference type="Proteomes" id="UP001446871">
    <property type="component" value="Unassembled WGS sequence"/>
</dbReference>
<reference evidence="2 3" key="1">
    <citation type="submission" date="2023-01" db="EMBL/GenBank/DDBJ databases">
        <title>Analysis of 21 Apiospora genomes using comparative genomics revels a genus with tremendous synthesis potential of carbohydrate active enzymes and secondary metabolites.</title>
        <authorList>
            <person name="Sorensen T."/>
        </authorList>
    </citation>
    <scope>NUCLEOTIDE SEQUENCE [LARGE SCALE GENOMIC DNA]</scope>
    <source>
        <strain evidence="2 3">CBS 83171</strain>
    </source>
</reference>
<evidence type="ECO:0000256" key="1">
    <source>
        <dbReference type="SAM" id="MobiDB-lite"/>
    </source>
</evidence>
<keyword evidence="3" id="KW-1185">Reference proteome</keyword>
<sequence length="474" mass="52383">MSSPKTYLEDPEFEDQIAPRSWSSAFYLFRGRPSAEHHRFVEQLRNNLDNTVRRVPRFGAELEEQPDGRIRLVGGAGMGGTSCLLYEESRSYLGLDDMLKIIEQPGATQDLHLGDPLRTTRIDILRVKDGVCVVFRAHHSVADGATFAMFTQSVAQGGPLSQSSTTYQPPPSPTTQDIYIHPEMKVKFLRDTYFKLEDKGGPAQPLARHRNYAPPTESRTYRVSKTKCKTQIAENPDLRENGGCTVFEYLAATFVAHALCARFHATITDGSSWGSYAYLWIPVDVRRINRGSSSSRADEVGNAVAPAVVDIDPRCCSRASAPAPELTLQGARDWAQDEAVAQLARQIATAVRFVWTAEYHVMRDVRVQAIVEKSGDDVRGLGVGFNAADHNWLHVNDARSFGADLVFPEGFGRADVVRRHVPRAPGIRLHPTRQGGGEDLVVLTVTLPKDAMDDFAGSKYFVPFLKEIEAAPGA</sequence>
<accession>A0ABR1UPP8</accession>
<evidence type="ECO:0000313" key="2">
    <source>
        <dbReference type="EMBL" id="KAK8060884.1"/>
    </source>
</evidence>
<dbReference type="InterPro" id="IPR023213">
    <property type="entry name" value="CAT-like_dom_sf"/>
</dbReference>
<gene>
    <name evidence="2" type="ORF">PG996_010814</name>
</gene>
<dbReference type="EMBL" id="JAQQWM010000006">
    <property type="protein sequence ID" value="KAK8060884.1"/>
    <property type="molecule type" value="Genomic_DNA"/>
</dbReference>
<organism evidence="2 3">
    <name type="scientific">Apiospora saccharicola</name>
    <dbReference type="NCBI Taxonomy" id="335842"/>
    <lineage>
        <taxon>Eukaryota</taxon>
        <taxon>Fungi</taxon>
        <taxon>Dikarya</taxon>
        <taxon>Ascomycota</taxon>
        <taxon>Pezizomycotina</taxon>
        <taxon>Sordariomycetes</taxon>
        <taxon>Xylariomycetidae</taxon>
        <taxon>Amphisphaeriales</taxon>
        <taxon>Apiosporaceae</taxon>
        <taxon>Apiospora</taxon>
    </lineage>
</organism>
<feature type="region of interest" description="Disordered" evidence="1">
    <location>
        <begin position="200"/>
        <end position="224"/>
    </location>
</feature>
<proteinExistence type="predicted"/>